<proteinExistence type="predicted"/>
<dbReference type="PANTHER" id="PTHR43189:SF1">
    <property type="entry name" value="ZINC-TYPE ALCOHOL DEHYDROGENASE-LIKE PROTEIN C1198.01"/>
    <property type="match status" value="1"/>
</dbReference>
<dbReference type="GO" id="GO:0036354">
    <property type="term" value="F:bacteriochlorophyllide-a dehydrogenase activity"/>
    <property type="evidence" value="ECO:0007669"/>
    <property type="project" value="InterPro"/>
</dbReference>
<name>A0A504TZ58_9HYPH</name>
<dbReference type="RefSeq" id="WP_140830746.1">
    <property type="nucleotide sequence ID" value="NZ_VFYP01000003.1"/>
</dbReference>
<dbReference type="CDD" id="cd08255">
    <property type="entry name" value="2-desacetyl-2-hydroxyethyl_bacteriochlorophyllide_like"/>
    <property type="match status" value="1"/>
</dbReference>
<dbReference type="InterPro" id="IPR036291">
    <property type="entry name" value="NAD(P)-bd_dom_sf"/>
</dbReference>
<dbReference type="InterPro" id="IPR005903">
    <property type="entry name" value="BchC"/>
</dbReference>
<dbReference type="Proteomes" id="UP000316429">
    <property type="component" value="Unassembled WGS sequence"/>
</dbReference>
<accession>A0A504TZ58</accession>
<dbReference type="Gene3D" id="3.40.50.720">
    <property type="entry name" value="NAD(P)-binding Rossmann-like Domain"/>
    <property type="match status" value="1"/>
</dbReference>
<keyword evidence="1" id="KW-0560">Oxidoreductase</keyword>
<evidence type="ECO:0000313" key="3">
    <source>
        <dbReference type="EMBL" id="TPP06770.1"/>
    </source>
</evidence>
<reference evidence="3 4" key="1">
    <citation type="submission" date="2019-06" db="EMBL/GenBank/DDBJ databases">
        <title>Rhizobium sp. CL12 isolated from roots of soybean.</title>
        <authorList>
            <person name="Wang C."/>
        </authorList>
    </citation>
    <scope>NUCLEOTIDE SEQUENCE [LARGE SCALE GENOMIC DNA]</scope>
    <source>
        <strain evidence="3 4">CL12</strain>
    </source>
</reference>
<evidence type="ECO:0000259" key="2">
    <source>
        <dbReference type="Pfam" id="PF08240"/>
    </source>
</evidence>
<evidence type="ECO:0000313" key="4">
    <source>
        <dbReference type="Proteomes" id="UP000316429"/>
    </source>
</evidence>
<dbReference type="InterPro" id="IPR013154">
    <property type="entry name" value="ADH-like_N"/>
</dbReference>
<dbReference type="AlphaFoldDB" id="A0A504TZ58"/>
<dbReference type="InterPro" id="IPR011032">
    <property type="entry name" value="GroES-like_sf"/>
</dbReference>
<comment type="caution">
    <text evidence="3">The sequence shown here is derived from an EMBL/GenBank/DDBJ whole genome shotgun (WGS) entry which is preliminary data.</text>
</comment>
<evidence type="ECO:0000256" key="1">
    <source>
        <dbReference type="ARBA" id="ARBA00023002"/>
    </source>
</evidence>
<dbReference type="NCBIfam" id="TIGR01202">
    <property type="entry name" value="bchC"/>
    <property type="match status" value="1"/>
</dbReference>
<gene>
    <name evidence="3" type="primary">bchC</name>
    <name evidence="3" type="ORF">FJQ55_18725</name>
</gene>
<dbReference type="SUPFAM" id="SSF51735">
    <property type="entry name" value="NAD(P)-binding Rossmann-fold domains"/>
    <property type="match status" value="1"/>
</dbReference>
<dbReference type="OrthoDB" id="9781588at2"/>
<sequence>MQTSAIVFEQPGALALKRLSLRAPSPADVVVESMFSGISTGTEKMLFQGTMPNFPGMRYPLVPGYETVARVVEAGSASGRVVGDAVFVPGASCFEEAAGLFGANASRLVVPGARTIKLDFDNAEEGALLALAATAHHAVRRAIQPASLVIGHGVLGRLIARIILAIGNPPPTVWETANQRRQDGDGYAVVDPSAEGATMPPMGAVIDASGNVSVIDRAISMLQKRGELILAGFYPGRVSFDFAPAFMREATLAIAAEFSAQDVEAVLALIAAGALSLDGLITHHAAPTDAESAYRTAFEDPDCLKMIIDWRNAA</sequence>
<keyword evidence="4" id="KW-1185">Reference proteome</keyword>
<dbReference type="Gene3D" id="3.90.180.10">
    <property type="entry name" value="Medium-chain alcohol dehydrogenases, catalytic domain"/>
    <property type="match status" value="2"/>
</dbReference>
<dbReference type="EMBL" id="VFYP01000003">
    <property type="protein sequence ID" value="TPP06770.1"/>
    <property type="molecule type" value="Genomic_DNA"/>
</dbReference>
<organism evidence="3 4">
    <name type="scientific">Rhizobium glycinendophyticum</name>
    <dbReference type="NCBI Taxonomy" id="2589807"/>
    <lineage>
        <taxon>Bacteria</taxon>
        <taxon>Pseudomonadati</taxon>
        <taxon>Pseudomonadota</taxon>
        <taxon>Alphaproteobacteria</taxon>
        <taxon>Hyphomicrobiales</taxon>
        <taxon>Rhizobiaceae</taxon>
        <taxon>Rhizobium/Agrobacterium group</taxon>
        <taxon>Rhizobium</taxon>
    </lineage>
</organism>
<dbReference type="Pfam" id="PF08240">
    <property type="entry name" value="ADH_N"/>
    <property type="match status" value="1"/>
</dbReference>
<protein>
    <submittedName>
        <fullName evidence="3">Chlorophyll synthesis pathway protein BchC</fullName>
    </submittedName>
</protein>
<dbReference type="SUPFAM" id="SSF50129">
    <property type="entry name" value="GroES-like"/>
    <property type="match status" value="1"/>
</dbReference>
<dbReference type="PANTHER" id="PTHR43189">
    <property type="entry name" value="ZINC-TYPE ALCOHOL DEHYDROGENASE-LIKE PROTEIN C1198.01-RELATED"/>
    <property type="match status" value="1"/>
</dbReference>
<feature type="domain" description="Alcohol dehydrogenase-like N-terminal" evidence="2">
    <location>
        <begin position="26"/>
        <end position="118"/>
    </location>
</feature>